<keyword evidence="2" id="KW-0413">Isomerase</keyword>
<proteinExistence type="predicted"/>
<dbReference type="PANTHER" id="PTHR12110">
    <property type="entry name" value="HYDROXYPYRUVATE ISOMERASE"/>
    <property type="match status" value="1"/>
</dbReference>
<sequence>MIKLGVNSVLFKEFDFATAARQIALCGYDGIEISAIQGMCEHLDLTKWKEQAAELKAIAQQNGLSFLSMEFGSVKDEERLLAAFAAAAEIGIPIVNIGPGGKTGVEEDVQTSIAMLQKMSEAAASYGVTLCVKAHIGNAVHDTPTTLRAMSEVASPAFGIDMDPSHIYRAGENPEEALPAVISRVKHIHIRDCKGREQGPGPIELQACGRGDIDLFGYCKAMTDNGYDGPVVLEVIGAKPEHSLAQVSIIAAETYGYLNACLKQLGAR</sequence>
<dbReference type="SUPFAM" id="SSF51658">
    <property type="entry name" value="Xylose isomerase-like"/>
    <property type="match status" value="1"/>
</dbReference>
<dbReference type="AlphaFoldDB" id="A0A4V2J4H9"/>
<dbReference type="Gene3D" id="3.20.20.150">
    <property type="entry name" value="Divalent-metal-dependent TIM barrel enzymes"/>
    <property type="match status" value="1"/>
</dbReference>
<feature type="domain" description="Xylose isomerase-like TIM barrel" evidence="1">
    <location>
        <begin position="22"/>
        <end position="243"/>
    </location>
</feature>
<dbReference type="InterPro" id="IPR036237">
    <property type="entry name" value="Xyl_isomerase-like_sf"/>
</dbReference>
<comment type="caution">
    <text evidence="2">The sequence shown here is derived from an EMBL/GenBank/DDBJ whole genome shotgun (WGS) entry which is preliminary data.</text>
</comment>
<reference evidence="2 3" key="1">
    <citation type="submission" date="2019-02" db="EMBL/GenBank/DDBJ databases">
        <title>Paenibacillus sp. nov., isolated from surface-sterilized tissue of Thalictrum simplex L.</title>
        <authorList>
            <person name="Tuo L."/>
        </authorList>
    </citation>
    <scope>NUCLEOTIDE SEQUENCE [LARGE SCALE GENOMIC DNA]</scope>
    <source>
        <strain evidence="2 3">N2SHLJ1</strain>
    </source>
</reference>
<evidence type="ECO:0000259" key="1">
    <source>
        <dbReference type="Pfam" id="PF01261"/>
    </source>
</evidence>
<gene>
    <name evidence="2" type="ORF">EYB31_10930</name>
</gene>
<dbReference type="EMBL" id="SIRE01000007">
    <property type="protein sequence ID" value="TBL79422.1"/>
    <property type="molecule type" value="Genomic_DNA"/>
</dbReference>
<keyword evidence="3" id="KW-1185">Reference proteome</keyword>
<protein>
    <submittedName>
        <fullName evidence="2">Sugar phosphate isomerase/epimerase</fullName>
    </submittedName>
</protein>
<name>A0A4V2J4H9_9BACL</name>
<organism evidence="2 3">
    <name type="scientific">Paenibacillus thalictri</name>
    <dbReference type="NCBI Taxonomy" id="2527873"/>
    <lineage>
        <taxon>Bacteria</taxon>
        <taxon>Bacillati</taxon>
        <taxon>Bacillota</taxon>
        <taxon>Bacilli</taxon>
        <taxon>Bacillales</taxon>
        <taxon>Paenibacillaceae</taxon>
        <taxon>Paenibacillus</taxon>
    </lineage>
</organism>
<evidence type="ECO:0000313" key="3">
    <source>
        <dbReference type="Proteomes" id="UP000293142"/>
    </source>
</evidence>
<accession>A0A4V2J4H9</accession>
<dbReference type="Proteomes" id="UP000293142">
    <property type="component" value="Unassembled WGS sequence"/>
</dbReference>
<dbReference type="Pfam" id="PF01261">
    <property type="entry name" value="AP_endonuc_2"/>
    <property type="match status" value="1"/>
</dbReference>
<dbReference type="InterPro" id="IPR050312">
    <property type="entry name" value="IolE/XylAMocC-like"/>
</dbReference>
<dbReference type="InterPro" id="IPR013022">
    <property type="entry name" value="Xyl_isomerase-like_TIM-brl"/>
</dbReference>
<dbReference type="GO" id="GO:0016853">
    <property type="term" value="F:isomerase activity"/>
    <property type="evidence" value="ECO:0007669"/>
    <property type="project" value="UniProtKB-KW"/>
</dbReference>
<dbReference type="OrthoDB" id="2817989at2"/>
<evidence type="ECO:0000313" key="2">
    <source>
        <dbReference type="EMBL" id="TBL79422.1"/>
    </source>
</evidence>
<dbReference type="RefSeq" id="WP_131013366.1">
    <property type="nucleotide sequence ID" value="NZ_SIRE01000007.1"/>
</dbReference>